<proteinExistence type="predicted"/>
<dbReference type="Pfam" id="PF07686">
    <property type="entry name" value="V-set"/>
    <property type="match status" value="1"/>
</dbReference>
<dbReference type="SMART" id="SM00409">
    <property type="entry name" value="IG"/>
    <property type="match status" value="1"/>
</dbReference>
<dbReference type="GO" id="GO:0007166">
    <property type="term" value="P:cell surface receptor signaling pathway"/>
    <property type="evidence" value="ECO:0007669"/>
    <property type="project" value="TreeGrafter"/>
</dbReference>
<dbReference type="SMART" id="SM00406">
    <property type="entry name" value="IGv"/>
    <property type="match status" value="1"/>
</dbReference>
<dbReference type="PROSITE" id="PS50835">
    <property type="entry name" value="IG_LIKE"/>
    <property type="match status" value="1"/>
</dbReference>
<keyword evidence="3" id="KW-1064">Adaptive immunity</keyword>
<feature type="domain" description="Ig-like" evidence="9">
    <location>
        <begin position="16"/>
        <end position="127"/>
    </location>
</feature>
<reference evidence="10" key="1">
    <citation type="submission" date="2025-08" db="UniProtKB">
        <authorList>
            <consortium name="Ensembl"/>
        </authorList>
    </citation>
    <scope>IDENTIFICATION</scope>
</reference>
<keyword evidence="11" id="KW-1185">Reference proteome</keyword>
<evidence type="ECO:0000256" key="5">
    <source>
        <dbReference type="ARBA" id="ARBA00023170"/>
    </source>
</evidence>
<organism evidence="10 11">
    <name type="scientific">Spermophilus dauricus</name>
    <name type="common">Daurian ground squirrel</name>
    <dbReference type="NCBI Taxonomy" id="99837"/>
    <lineage>
        <taxon>Eukaryota</taxon>
        <taxon>Metazoa</taxon>
        <taxon>Chordata</taxon>
        <taxon>Craniata</taxon>
        <taxon>Vertebrata</taxon>
        <taxon>Euteleostomi</taxon>
        <taxon>Mammalia</taxon>
        <taxon>Eutheria</taxon>
        <taxon>Euarchontoglires</taxon>
        <taxon>Glires</taxon>
        <taxon>Rodentia</taxon>
        <taxon>Sciuromorpha</taxon>
        <taxon>Sciuridae</taxon>
        <taxon>Xerinae</taxon>
        <taxon>Marmotini</taxon>
        <taxon>Spermophilus</taxon>
    </lineage>
</organism>
<evidence type="ECO:0000256" key="1">
    <source>
        <dbReference type="ARBA" id="ARBA00022729"/>
    </source>
</evidence>
<evidence type="ECO:0000313" key="11">
    <source>
        <dbReference type="Proteomes" id="UP000694422"/>
    </source>
</evidence>
<evidence type="ECO:0000256" key="8">
    <source>
        <dbReference type="SAM" id="SignalP"/>
    </source>
</evidence>
<dbReference type="Ensembl" id="ENSSDAT00000007859.1">
    <property type="protein sequence ID" value="ENSSDAP00000006886.1"/>
    <property type="gene ID" value="ENSSDAG00000006362.1"/>
</dbReference>
<dbReference type="PANTHER" id="PTHR23268:SF14">
    <property type="entry name" value="T CELL RECEPTOR BETA VARIABLE 12-3-RELATED"/>
    <property type="match status" value="1"/>
</dbReference>
<name>A0A8C9PFC5_SPEDA</name>
<keyword evidence="4" id="KW-1015">Disulfide bond</keyword>
<keyword evidence="1 8" id="KW-0732">Signal</keyword>
<dbReference type="Proteomes" id="UP000694422">
    <property type="component" value="Unplaced"/>
</dbReference>
<dbReference type="CDD" id="cd05899">
    <property type="entry name" value="IgV_TCR_beta"/>
    <property type="match status" value="1"/>
</dbReference>
<keyword evidence="6" id="KW-0393">Immunoglobulin domain</keyword>
<evidence type="ECO:0000256" key="7">
    <source>
        <dbReference type="ARBA" id="ARBA00043266"/>
    </source>
</evidence>
<protein>
    <recommendedName>
        <fullName evidence="9">Ig-like domain-containing protein</fullName>
    </recommendedName>
</protein>
<keyword evidence="7" id="KW-1279">T cell receptor</keyword>
<dbReference type="InterPro" id="IPR036179">
    <property type="entry name" value="Ig-like_dom_sf"/>
</dbReference>
<evidence type="ECO:0000256" key="3">
    <source>
        <dbReference type="ARBA" id="ARBA00023130"/>
    </source>
</evidence>
<dbReference type="PANTHER" id="PTHR23268">
    <property type="entry name" value="T-CELL RECEPTOR BETA CHAIN"/>
    <property type="match status" value="1"/>
</dbReference>
<evidence type="ECO:0000259" key="9">
    <source>
        <dbReference type="PROSITE" id="PS50835"/>
    </source>
</evidence>
<keyword evidence="5" id="KW-0675">Receptor</keyword>
<feature type="signal peptide" evidence="8">
    <location>
        <begin position="1"/>
        <end position="21"/>
    </location>
</feature>
<evidence type="ECO:0000256" key="4">
    <source>
        <dbReference type="ARBA" id="ARBA00023157"/>
    </source>
</evidence>
<dbReference type="InterPro" id="IPR007110">
    <property type="entry name" value="Ig-like_dom"/>
</dbReference>
<reference evidence="10" key="2">
    <citation type="submission" date="2025-09" db="UniProtKB">
        <authorList>
            <consortium name="Ensembl"/>
        </authorList>
    </citation>
    <scope>IDENTIFICATION</scope>
</reference>
<dbReference type="InterPro" id="IPR013106">
    <property type="entry name" value="Ig_V-set"/>
</dbReference>
<dbReference type="InterPro" id="IPR050413">
    <property type="entry name" value="TCR_beta_variable"/>
</dbReference>
<dbReference type="SUPFAM" id="SSF48726">
    <property type="entry name" value="Immunoglobulin"/>
    <property type="match status" value="1"/>
</dbReference>
<dbReference type="Gene3D" id="2.60.40.10">
    <property type="entry name" value="Immunoglobulins"/>
    <property type="match status" value="1"/>
</dbReference>
<evidence type="ECO:0000256" key="6">
    <source>
        <dbReference type="ARBA" id="ARBA00023319"/>
    </source>
</evidence>
<dbReference type="GO" id="GO:0002250">
    <property type="term" value="P:adaptive immune response"/>
    <property type="evidence" value="ECO:0007669"/>
    <property type="project" value="UniProtKB-KW"/>
</dbReference>
<dbReference type="GO" id="GO:0042101">
    <property type="term" value="C:T cell receptor complex"/>
    <property type="evidence" value="ECO:0007669"/>
    <property type="project" value="UniProtKB-KW"/>
</dbReference>
<dbReference type="InterPro" id="IPR013783">
    <property type="entry name" value="Ig-like_fold"/>
</dbReference>
<sequence>MGTHTLCCVALCVLVPKPTDAGVTQTPRHKVAQKGQTVTLRCEPHSNHDTIFWYRQTMVQGLELLVYFNNKLLMDDSGMPKDRFSAAMPEASFSTMKIQPIAPGDSAVYLCASSLATALQNYPVQVQKPGASFPFSNSQPLSPQAAPLSQEGQGSGILLDLCKARTMTMTQHTRKLVGRRHRRVGAGSWGFAAFSQGAVQPGSQCHTWGSRVIVWP</sequence>
<evidence type="ECO:0000256" key="2">
    <source>
        <dbReference type="ARBA" id="ARBA00022859"/>
    </source>
</evidence>
<evidence type="ECO:0000313" key="10">
    <source>
        <dbReference type="Ensembl" id="ENSSDAP00000006886.1"/>
    </source>
</evidence>
<feature type="chain" id="PRO_5034186999" description="Ig-like domain-containing protein" evidence="8">
    <location>
        <begin position="22"/>
        <end position="216"/>
    </location>
</feature>
<dbReference type="AlphaFoldDB" id="A0A8C9PFC5"/>
<dbReference type="InterPro" id="IPR003599">
    <property type="entry name" value="Ig_sub"/>
</dbReference>
<keyword evidence="2" id="KW-0391">Immunity</keyword>
<dbReference type="FunFam" id="2.60.40.10:FF:002491">
    <property type="entry name" value="T cell receptor beta variable 12-4"/>
    <property type="match status" value="1"/>
</dbReference>
<accession>A0A8C9PFC5</accession>